<sequence>MAAIDMTPVELQTLRQALEQETELAQRLYEVLAQEQQALEQMASEQIHELAKLKTQLLMQMDEKMAVRQKLMPNANPQNGLESFLEQAPEMVARVLRPVVEQFREWLYRCHRQNEVNGRIIAGSRRSVERSLNLLRGQNPDMVLYNAKGAARPMGAYHRHATA</sequence>
<evidence type="ECO:0000256" key="3">
    <source>
        <dbReference type="ARBA" id="ARBA00022795"/>
    </source>
</evidence>
<keyword evidence="5" id="KW-0282">Flagellum</keyword>
<keyword evidence="6" id="KW-1185">Reference proteome</keyword>
<dbReference type="Gene3D" id="1.20.58.300">
    <property type="entry name" value="FlgN-like"/>
    <property type="match status" value="1"/>
</dbReference>
<keyword evidence="4" id="KW-0175">Coiled coil</keyword>
<dbReference type="GO" id="GO:0044780">
    <property type="term" value="P:bacterial-type flagellum assembly"/>
    <property type="evidence" value="ECO:0007669"/>
    <property type="project" value="InterPro"/>
</dbReference>
<accession>A0A4R6UNC6</accession>
<dbReference type="InterPro" id="IPR007809">
    <property type="entry name" value="FlgN-like"/>
</dbReference>
<protein>
    <submittedName>
        <fullName evidence="5">Flagella synthesis protein FlgN</fullName>
    </submittedName>
</protein>
<dbReference type="AlphaFoldDB" id="A0A4R6UNC6"/>
<feature type="coiled-coil region" evidence="4">
    <location>
        <begin position="11"/>
        <end position="56"/>
    </location>
</feature>
<comment type="caution">
    <text evidence="5">The sequence shown here is derived from an EMBL/GenBank/DDBJ whole genome shotgun (WGS) entry which is preliminary data.</text>
</comment>
<dbReference type="RefSeq" id="WP_133589758.1">
    <property type="nucleotide sequence ID" value="NZ_CP037953.1"/>
</dbReference>
<keyword evidence="3" id="KW-1005">Bacterial flagellum biogenesis</keyword>
<comment type="function">
    <text evidence="1">Required for the efficient initiation of filament assembly.</text>
</comment>
<evidence type="ECO:0000256" key="2">
    <source>
        <dbReference type="ARBA" id="ARBA00007703"/>
    </source>
</evidence>
<gene>
    <name evidence="5" type="ORF">EV696_10668</name>
</gene>
<keyword evidence="5" id="KW-0969">Cilium</keyword>
<reference evidence="5 6" key="1">
    <citation type="submission" date="2019-03" db="EMBL/GenBank/DDBJ databases">
        <title>Genomic Encyclopedia of Type Strains, Phase IV (KMG-IV): sequencing the most valuable type-strain genomes for metagenomic binning, comparative biology and taxonomic classification.</title>
        <authorList>
            <person name="Goeker M."/>
        </authorList>
    </citation>
    <scope>NUCLEOTIDE SEQUENCE [LARGE SCALE GENOMIC DNA]</scope>
    <source>
        <strain evidence="5 6">DSM 103792</strain>
    </source>
</reference>
<keyword evidence="5" id="KW-0966">Cell projection</keyword>
<comment type="similarity">
    <text evidence="2">Belongs to the FlgN family.</text>
</comment>
<dbReference type="Pfam" id="PF05130">
    <property type="entry name" value="FlgN"/>
    <property type="match status" value="1"/>
</dbReference>
<organism evidence="5 6">
    <name type="scientific">Permianibacter aggregans</name>
    <dbReference type="NCBI Taxonomy" id="1510150"/>
    <lineage>
        <taxon>Bacteria</taxon>
        <taxon>Pseudomonadati</taxon>
        <taxon>Pseudomonadota</taxon>
        <taxon>Gammaproteobacteria</taxon>
        <taxon>Pseudomonadales</taxon>
        <taxon>Pseudomonadaceae</taxon>
        <taxon>Permianibacter</taxon>
    </lineage>
</organism>
<dbReference type="SUPFAM" id="SSF140566">
    <property type="entry name" value="FlgN-like"/>
    <property type="match status" value="1"/>
</dbReference>
<name>A0A4R6UNC6_9GAMM</name>
<dbReference type="EMBL" id="SNYM01000006">
    <property type="protein sequence ID" value="TDQ48628.1"/>
    <property type="molecule type" value="Genomic_DNA"/>
</dbReference>
<evidence type="ECO:0000313" key="5">
    <source>
        <dbReference type="EMBL" id="TDQ48628.1"/>
    </source>
</evidence>
<dbReference type="Proteomes" id="UP000295375">
    <property type="component" value="Unassembled WGS sequence"/>
</dbReference>
<evidence type="ECO:0000256" key="1">
    <source>
        <dbReference type="ARBA" id="ARBA00002397"/>
    </source>
</evidence>
<dbReference type="InterPro" id="IPR036679">
    <property type="entry name" value="FlgN-like_sf"/>
</dbReference>
<dbReference type="OrthoDB" id="6227731at2"/>
<evidence type="ECO:0000256" key="4">
    <source>
        <dbReference type="SAM" id="Coils"/>
    </source>
</evidence>
<evidence type="ECO:0000313" key="6">
    <source>
        <dbReference type="Proteomes" id="UP000295375"/>
    </source>
</evidence>
<proteinExistence type="inferred from homology"/>